<dbReference type="Proteomes" id="UP000663832">
    <property type="component" value="Unassembled WGS sequence"/>
</dbReference>
<feature type="chain" id="PRO_5035688423" description="NADP-dependent oxidoreductase domain-containing protein" evidence="4">
    <location>
        <begin position="24"/>
        <end position="382"/>
    </location>
</feature>
<feature type="signal peptide" evidence="4">
    <location>
        <begin position="1"/>
        <end position="23"/>
    </location>
</feature>
<name>A0A816BJW1_9BILA</name>
<sequence length="382" mass="42715">MKQSLLFFFFVCVLTHALRTSTATPSRFTNVHSFPLFNSAETGLHMPALGLGTGFYGEQNVPYGTYPECGAEPPGCGPSTQKAVYTWLTKAGGLRLDCANSYYNQRSVAQGIQQSLVDRSEVFILSKVGPTFPLGYNETINQTLDILQELQTTWIDLSLVHWPTMKHPGQSDVPKSSDPACNTTNPLTYNEKDCRLSTWSAMLLLFELGIVRSIGVSNYNTTHLQEMIDARLPLPSVNQVSFNPYNYRTGRADLLEFCQNNHIQLVAYSPLGVPDVHRYPVTHQNKTLTGMSPTLLQDPVISSIAKIYNRTEAQIILRWIHQLGVASNPRSMNETHMKENLDIFANPFTINDNDMMRIANLAQDTCDVDPDWYECVGNGNLP</sequence>
<dbReference type="InterPro" id="IPR023210">
    <property type="entry name" value="NADP_OxRdtase_dom"/>
</dbReference>
<dbReference type="Proteomes" id="UP000663877">
    <property type="component" value="Unassembled WGS sequence"/>
</dbReference>
<feature type="domain" description="NADP-dependent oxidoreductase" evidence="5">
    <location>
        <begin position="81"/>
        <end position="357"/>
    </location>
</feature>
<keyword evidence="2" id="KW-0521">NADP</keyword>
<evidence type="ECO:0000259" key="5">
    <source>
        <dbReference type="Pfam" id="PF00248"/>
    </source>
</evidence>
<dbReference type="InterPro" id="IPR020471">
    <property type="entry name" value="AKR"/>
</dbReference>
<dbReference type="PANTHER" id="PTHR43827">
    <property type="entry name" value="2,5-DIKETO-D-GLUCONIC ACID REDUCTASE"/>
    <property type="match status" value="1"/>
</dbReference>
<dbReference type="PROSITE" id="PS00062">
    <property type="entry name" value="ALDOKETO_REDUCTASE_2"/>
    <property type="match status" value="1"/>
</dbReference>
<dbReference type="PRINTS" id="PR00069">
    <property type="entry name" value="ALDKETRDTASE"/>
</dbReference>
<proteinExistence type="inferred from homology"/>
<dbReference type="AlphaFoldDB" id="A0A816BJW1"/>
<dbReference type="PANTHER" id="PTHR43827:SF3">
    <property type="entry name" value="NADP-DEPENDENT OXIDOREDUCTASE DOMAIN-CONTAINING PROTEIN"/>
    <property type="match status" value="1"/>
</dbReference>
<dbReference type="CDD" id="cd19071">
    <property type="entry name" value="AKR_AKR1-5-like"/>
    <property type="match status" value="1"/>
</dbReference>
<dbReference type="InterPro" id="IPR018170">
    <property type="entry name" value="Aldo/ket_reductase_CS"/>
</dbReference>
<organism evidence="7 8">
    <name type="scientific">Adineta steineri</name>
    <dbReference type="NCBI Taxonomy" id="433720"/>
    <lineage>
        <taxon>Eukaryota</taxon>
        <taxon>Metazoa</taxon>
        <taxon>Spiralia</taxon>
        <taxon>Gnathifera</taxon>
        <taxon>Rotifera</taxon>
        <taxon>Eurotatoria</taxon>
        <taxon>Bdelloidea</taxon>
        <taxon>Adinetida</taxon>
        <taxon>Adinetidae</taxon>
        <taxon>Adineta</taxon>
    </lineage>
</organism>
<dbReference type="InterPro" id="IPR036812">
    <property type="entry name" value="NAD(P)_OxRdtase_dom_sf"/>
</dbReference>
<evidence type="ECO:0000313" key="7">
    <source>
        <dbReference type="EMBL" id="CAF1608630.1"/>
    </source>
</evidence>
<dbReference type="Pfam" id="PF00248">
    <property type="entry name" value="Aldo_ket_red"/>
    <property type="match status" value="1"/>
</dbReference>
<dbReference type="Gene3D" id="3.20.20.100">
    <property type="entry name" value="NADP-dependent oxidoreductase domain"/>
    <property type="match status" value="1"/>
</dbReference>
<comment type="caution">
    <text evidence="7">The sequence shown here is derived from an EMBL/GenBank/DDBJ whole genome shotgun (WGS) entry which is preliminary data.</text>
</comment>
<dbReference type="EMBL" id="CAJNOI010001116">
    <property type="protein sequence ID" value="CAF1384056.1"/>
    <property type="molecule type" value="Genomic_DNA"/>
</dbReference>
<gene>
    <name evidence="6" type="ORF">BJG266_LOCUS36737</name>
    <name evidence="7" type="ORF">QVE165_LOCUS53723</name>
</gene>
<evidence type="ECO:0000313" key="6">
    <source>
        <dbReference type="EMBL" id="CAF1384056.1"/>
    </source>
</evidence>
<evidence type="ECO:0000256" key="2">
    <source>
        <dbReference type="ARBA" id="ARBA00022857"/>
    </source>
</evidence>
<evidence type="ECO:0000256" key="4">
    <source>
        <dbReference type="SAM" id="SignalP"/>
    </source>
</evidence>
<accession>A0A816BJW1</accession>
<evidence type="ECO:0000256" key="1">
    <source>
        <dbReference type="ARBA" id="ARBA00007905"/>
    </source>
</evidence>
<keyword evidence="3" id="KW-0560">Oxidoreductase</keyword>
<protein>
    <recommendedName>
        <fullName evidence="5">NADP-dependent oxidoreductase domain-containing protein</fullName>
    </recommendedName>
</protein>
<comment type="similarity">
    <text evidence="1">Belongs to the aldo/keto reductase family.</text>
</comment>
<dbReference type="GO" id="GO:0016616">
    <property type="term" value="F:oxidoreductase activity, acting on the CH-OH group of donors, NAD or NADP as acceptor"/>
    <property type="evidence" value="ECO:0007669"/>
    <property type="project" value="UniProtKB-ARBA"/>
</dbReference>
<dbReference type="OrthoDB" id="416253at2759"/>
<evidence type="ECO:0000256" key="3">
    <source>
        <dbReference type="ARBA" id="ARBA00023002"/>
    </source>
</evidence>
<evidence type="ECO:0000313" key="8">
    <source>
        <dbReference type="Proteomes" id="UP000663832"/>
    </source>
</evidence>
<dbReference type="SUPFAM" id="SSF51430">
    <property type="entry name" value="NAD(P)-linked oxidoreductase"/>
    <property type="match status" value="1"/>
</dbReference>
<keyword evidence="8" id="KW-1185">Reference proteome</keyword>
<reference evidence="7" key="1">
    <citation type="submission" date="2021-02" db="EMBL/GenBank/DDBJ databases">
        <authorList>
            <person name="Nowell W R."/>
        </authorList>
    </citation>
    <scope>NUCLEOTIDE SEQUENCE</scope>
</reference>
<keyword evidence="4" id="KW-0732">Signal</keyword>
<dbReference type="EMBL" id="CAJNOM010001457">
    <property type="protein sequence ID" value="CAF1608630.1"/>
    <property type="molecule type" value="Genomic_DNA"/>
</dbReference>